<dbReference type="RefSeq" id="WP_169945666.1">
    <property type="nucleotide sequence ID" value="NZ_CP053015.1"/>
</dbReference>
<dbReference type="InterPro" id="IPR019619">
    <property type="entry name" value="DUF2490"/>
</dbReference>
<dbReference type="KEGG" id="slan:GV829_08135"/>
<gene>
    <name evidence="1" type="ORF">GV829_08135</name>
</gene>
<sequence>MPTAALADSDVQGWLVIAADAKVADQTAVTADLILRSRSNSVDVAQSIGRIGVRQTLAEGWSVQLTYGLVDSFVDGGSDRIEHRVGQNLAFPVAQIGNWRIDGRTGLEQRLQPGGGEWGWRTRGRLRASYPLSDAANLNLSEELIASLNDTQWGQRAGLTASRTSAAVRFRLSDSLGIAPSYNWQHIFVPGARLTDSHIATLTIDAHF</sequence>
<proteinExistence type="predicted"/>
<dbReference type="Pfam" id="PF10677">
    <property type="entry name" value="DUF2490"/>
    <property type="match status" value="1"/>
</dbReference>
<protein>
    <submittedName>
        <fullName evidence="1">DUF2490 domain-containing protein</fullName>
    </submittedName>
</protein>
<organism evidence="1 2">
    <name type="scientific">Sphingomonas lacunae</name>
    <dbReference type="NCBI Taxonomy" id="2698828"/>
    <lineage>
        <taxon>Bacteria</taxon>
        <taxon>Pseudomonadati</taxon>
        <taxon>Pseudomonadota</taxon>
        <taxon>Alphaproteobacteria</taxon>
        <taxon>Sphingomonadales</taxon>
        <taxon>Sphingomonadaceae</taxon>
        <taxon>Sphingomonas</taxon>
    </lineage>
</organism>
<reference evidence="1 2" key="1">
    <citation type="submission" date="2020-01" db="EMBL/GenBank/DDBJ databases">
        <title>Sphingomonas sp. strain CSW-10.</title>
        <authorList>
            <person name="Chen W.-M."/>
        </authorList>
    </citation>
    <scope>NUCLEOTIDE SEQUENCE [LARGE SCALE GENOMIC DNA]</scope>
    <source>
        <strain evidence="1 2">CSW-10</strain>
    </source>
</reference>
<keyword evidence="2" id="KW-1185">Reference proteome</keyword>
<dbReference type="AlphaFoldDB" id="A0A6M4ATQ5"/>
<evidence type="ECO:0000313" key="2">
    <source>
        <dbReference type="Proteomes" id="UP000503018"/>
    </source>
</evidence>
<accession>A0A6M4ATQ5</accession>
<dbReference type="Proteomes" id="UP000503018">
    <property type="component" value="Chromosome"/>
</dbReference>
<name>A0A6M4ATQ5_9SPHN</name>
<evidence type="ECO:0000313" key="1">
    <source>
        <dbReference type="EMBL" id="QJQ32424.1"/>
    </source>
</evidence>
<dbReference type="EMBL" id="CP053015">
    <property type="protein sequence ID" value="QJQ32424.1"/>
    <property type="molecule type" value="Genomic_DNA"/>
</dbReference>